<dbReference type="EMBL" id="JANPWB010000008">
    <property type="protein sequence ID" value="KAJ1162371.1"/>
    <property type="molecule type" value="Genomic_DNA"/>
</dbReference>
<evidence type="ECO:0000313" key="2">
    <source>
        <dbReference type="EMBL" id="KAJ1162371.1"/>
    </source>
</evidence>
<keyword evidence="1" id="KW-0175">Coiled coil</keyword>
<feature type="coiled-coil region" evidence="1">
    <location>
        <begin position="16"/>
        <end position="73"/>
    </location>
</feature>
<sequence>METLFSSLRDDIQVVKRDLSADLKEVRRNLEEIGNRISAMEDREAGCQEVLHLKEQQIELQAHSEDLENCSSRKNKRIRGVPSCTEGTDLREYVGVLFRHILGSSDNVAIQLDRVHRVHQTRLIPAC</sequence>
<comment type="caution">
    <text evidence="2">The sequence shown here is derived from an EMBL/GenBank/DDBJ whole genome shotgun (WGS) entry which is preliminary data.</text>
</comment>
<dbReference type="Proteomes" id="UP001066276">
    <property type="component" value="Chromosome 4_2"/>
</dbReference>
<accession>A0AAV7SEQ1</accession>
<evidence type="ECO:0000313" key="3">
    <source>
        <dbReference type="Proteomes" id="UP001066276"/>
    </source>
</evidence>
<organism evidence="2 3">
    <name type="scientific">Pleurodeles waltl</name>
    <name type="common">Iberian ribbed newt</name>
    <dbReference type="NCBI Taxonomy" id="8319"/>
    <lineage>
        <taxon>Eukaryota</taxon>
        <taxon>Metazoa</taxon>
        <taxon>Chordata</taxon>
        <taxon>Craniata</taxon>
        <taxon>Vertebrata</taxon>
        <taxon>Euteleostomi</taxon>
        <taxon>Amphibia</taxon>
        <taxon>Batrachia</taxon>
        <taxon>Caudata</taxon>
        <taxon>Salamandroidea</taxon>
        <taxon>Salamandridae</taxon>
        <taxon>Pleurodelinae</taxon>
        <taxon>Pleurodeles</taxon>
    </lineage>
</organism>
<reference evidence="2" key="1">
    <citation type="journal article" date="2022" name="bioRxiv">
        <title>Sequencing and chromosome-scale assembly of the giantPleurodeles waltlgenome.</title>
        <authorList>
            <person name="Brown T."/>
            <person name="Elewa A."/>
            <person name="Iarovenko S."/>
            <person name="Subramanian E."/>
            <person name="Araus A.J."/>
            <person name="Petzold A."/>
            <person name="Susuki M."/>
            <person name="Suzuki K.-i.T."/>
            <person name="Hayashi T."/>
            <person name="Toyoda A."/>
            <person name="Oliveira C."/>
            <person name="Osipova E."/>
            <person name="Leigh N.D."/>
            <person name="Simon A."/>
            <person name="Yun M.H."/>
        </authorList>
    </citation>
    <scope>NUCLEOTIDE SEQUENCE</scope>
    <source>
        <strain evidence="2">20211129_DDA</strain>
        <tissue evidence="2">Liver</tissue>
    </source>
</reference>
<keyword evidence="3" id="KW-1185">Reference proteome</keyword>
<protein>
    <submittedName>
        <fullName evidence="2">Uncharacterized protein</fullName>
    </submittedName>
</protein>
<evidence type="ECO:0000256" key="1">
    <source>
        <dbReference type="SAM" id="Coils"/>
    </source>
</evidence>
<dbReference type="AlphaFoldDB" id="A0AAV7SEQ1"/>
<gene>
    <name evidence="2" type="ORF">NDU88_002839</name>
</gene>
<proteinExistence type="predicted"/>
<name>A0AAV7SEQ1_PLEWA</name>